<gene>
    <name evidence="2" type="ORF">GCM10022381_25310</name>
</gene>
<feature type="compositionally biased region" description="Basic and acidic residues" evidence="1">
    <location>
        <begin position="71"/>
        <end position="85"/>
    </location>
</feature>
<evidence type="ECO:0000256" key="1">
    <source>
        <dbReference type="SAM" id="MobiDB-lite"/>
    </source>
</evidence>
<keyword evidence="3" id="KW-1185">Reference proteome</keyword>
<feature type="compositionally biased region" description="Basic residues" evidence="1">
    <location>
        <begin position="86"/>
        <end position="95"/>
    </location>
</feature>
<reference evidence="3" key="1">
    <citation type="journal article" date="2019" name="Int. J. Syst. Evol. Microbiol.">
        <title>The Global Catalogue of Microorganisms (GCM) 10K type strain sequencing project: providing services to taxonomists for standard genome sequencing and annotation.</title>
        <authorList>
            <consortium name="The Broad Institute Genomics Platform"/>
            <consortium name="The Broad Institute Genome Sequencing Center for Infectious Disease"/>
            <person name="Wu L."/>
            <person name="Ma J."/>
        </authorList>
    </citation>
    <scope>NUCLEOTIDE SEQUENCE [LARGE SCALE GENOMIC DNA]</scope>
    <source>
        <strain evidence="3">JCM 17021</strain>
    </source>
</reference>
<organism evidence="2 3">
    <name type="scientific">Leifsonia kafniensis</name>
    <dbReference type="NCBI Taxonomy" id="475957"/>
    <lineage>
        <taxon>Bacteria</taxon>
        <taxon>Bacillati</taxon>
        <taxon>Actinomycetota</taxon>
        <taxon>Actinomycetes</taxon>
        <taxon>Micrococcales</taxon>
        <taxon>Microbacteriaceae</taxon>
        <taxon>Leifsonia</taxon>
    </lineage>
</organism>
<feature type="region of interest" description="Disordered" evidence="1">
    <location>
        <begin position="58"/>
        <end position="95"/>
    </location>
</feature>
<dbReference type="EMBL" id="BAABCN010000007">
    <property type="protein sequence ID" value="GAA3881998.1"/>
    <property type="molecule type" value="Genomic_DNA"/>
</dbReference>
<protein>
    <submittedName>
        <fullName evidence="2">Uncharacterized protein</fullName>
    </submittedName>
</protein>
<accession>A0ABP7KMI7</accession>
<proteinExistence type="predicted"/>
<name>A0ABP7KMI7_9MICO</name>
<dbReference type="Proteomes" id="UP001501803">
    <property type="component" value="Unassembled WGS sequence"/>
</dbReference>
<sequence length="95" mass="10431">MHTIEEADAAFVWIRPTINLWTDDLPGEALSIAMGDKTGIDVARVQAIEAAVPTILTATSTDSESESESDSSARHSRSAERLDRRSYRRMRNAPG</sequence>
<evidence type="ECO:0000313" key="2">
    <source>
        <dbReference type="EMBL" id="GAA3881998.1"/>
    </source>
</evidence>
<evidence type="ECO:0000313" key="3">
    <source>
        <dbReference type="Proteomes" id="UP001501803"/>
    </source>
</evidence>
<comment type="caution">
    <text evidence="2">The sequence shown here is derived from an EMBL/GenBank/DDBJ whole genome shotgun (WGS) entry which is preliminary data.</text>
</comment>